<evidence type="ECO:0008006" key="4">
    <source>
        <dbReference type="Google" id="ProtNLM"/>
    </source>
</evidence>
<keyword evidence="3" id="KW-1185">Reference proteome</keyword>
<keyword evidence="1" id="KW-0472">Membrane</keyword>
<organism evidence="2 3">
    <name type="scientific">Symbiodinium microadriaticum</name>
    <name type="common">Dinoflagellate</name>
    <name type="synonym">Zooxanthella microadriatica</name>
    <dbReference type="NCBI Taxonomy" id="2951"/>
    <lineage>
        <taxon>Eukaryota</taxon>
        <taxon>Sar</taxon>
        <taxon>Alveolata</taxon>
        <taxon>Dinophyceae</taxon>
        <taxon>Suessiales</taxon>
        <taxon>Symbiodiniaceae</taxon>
        <taxon>Symbiodinium</taxon>
    </lineage>
</organism>
<dbReference type="Proteomes" id="UP000186817">
    <property type="component" value="Unassembled WGS sequence"/>
</dbReference>
<dbReference type="OMA" id="MAAFRHR"/>
<feature type="transmembrane region" description="Helical" evidence="1">
    <location>
        <begin position="28"/>
        <end position="49"/>
    </location>
</feature>
<evidence type="ECO:0000313" key="2">
    <source>
        <dbReference type="EMBL" id="OLQ10414.1"/>
    </source>
</evidence>
<evidence type="ECO:0000313" key="3">
    <source>
        <dbReference type="Proteomes" id="UP000186817"/>
    </source>
</evidence>
<comment type="caution">
    <text evidence="2">The sequence shown here is derived from an EMBL/GenBank/DDBJ whole genome shotgun (WGS) entry which is preliminary data.</text>
</comment>
<reference evidence="2 3" key="1">
    <citation type="submission" date="2016-02" db="EMBL/GenBank/DDBJ databases">
        <title>Genome analysis of coral dinoflagellate symbionts highlights evolutionary adaptations to a symbiotic lifestyle.</title>
        <authorList>
            <person name="Aranda M."/>
            <person name="Li Y."/>
            <person name="Liew Y.J."/>
            <person name="Baumgarten S."/>
            <person name="Simakov O."/>
            <person name="Wilson M."/>
            <person name="Piel J."/>
            <person name="Ashoor H."/>
            <person name="Bougouffa S."/>
            <person name="Bajic V.B."/>
            <person name="Ryu T."/>
            <person name="Ravasi T."/>
            <person name="Bayer T."/>
            <person name="Micklem G."/>
            <person name="Kim H."/>
            <person name="Bhak J."/>
            <person name="Lajeunesse T.C."/>
            <person name="Voolstra C.R."/>
        </authorList>
    </citation>
    <scope>NUCLEOTIDE SEQUENCE [LARGE SCALE GENOMIC DNA]</scope>
    <source>
        <strain evidence="2 3">CCMP2467</strain>
    </source>
</reference>
<accession>A0A1Q9ESP0</accession>
<keyword evidence="1" id="KW-1133">Transmembrane helix</keyword>
<evidence type="ECO:0000256" key="1">
    <source>
        <dbReference type="SAM" id="Phobius"/>
    </source>
</evidence>
<feature type="transmembrane region" description="Helical" evidence="1">
    <location>
        <begin position="61"/>
        <end position="83"/>
    </location>
</feature>
<proteinExistence type="predicted"/>
<dbReference type="EMBL" id="LSRX01000079">
    <property type="protein sequence ID" value="OLQ10414.1"/>
    <property type="molecule type" value="Genomic_DNA"/>
</dbReference>
<protein>
    <recommendedName>
        <fullName evidence="4">Ion transport domain-containing protein</fullName>
    </recommendedName>
</protein>
<sequence>MAAFRHRSSHSCAFVRTVLRTGSLNHTLLEYDGVFIWVYSLLKISLGMFPPSSYATLTEYVPVLVAVSVFVTLVFVVLLNLLVAQLTGAYQTTFRDMQGYARLNRAYVIVCQLDQVTQKSWSRFLASLKLEEPLEFNEGDIGVPGGIQILEPANASTVTEDSIKRYGGATAPSMPWPED</sequence>
<gene>
    <name evidence="2" type="ORF">AK812_SmicGene5914</name>
</gene>
<dbReference type="OrthoDB" id="447925at2759"/>
<name>A0A1Q9ESP0_SYMMI</name>
<keyword evidence="1" id="KW-0812">Transmembrane</keyword>
<dbReference type="AlphaFoldDB" id="A0A1Q9ESP0"/>